<dbReference type="EMBL" id="QGMG01000320">
    <property type="protein sequence ID" value="TVY54636.1"/>
    <property type="molecule type" value="Genomic_DNA"/>
</dbReference>
<feature type="compositionally biased region" description="Acidic residues" evidence="2">
    <location>
        <begin position="408"/>
        <end position="424"/>
    </location>
</feature>
<keyword evidence="5" id="KW-1185">Reference proteome</keyword>
<dbReference type="AlphaFoldDB" id="A0A7D8UQ35"/>
<feature type="domain" description="Transcription factor Iwr1" evidence="3">
    <location>
        <begin position="331"/>
        <end position="387"/>
    </location>
</feature>
<dbReference type="GO" id="GO:0006606">
    <property type="term" value="P:protein import into nucleus"/>
    <property type="evidence" value="ECO:0007669"/>
    <property type="project" value="InterPro"/>
</dbReference>
<accession>A0A7D8UQ35</accession>
<evidence type="ECO:0000313" key="4">
    <source>
        <dbReference type="EMBL" id="TVY54636.1"/>
    </source>
</evidence>
<dbReference type="InterPro" id="IPR040150">
    <property type="entry name" value="Iwr1"/>
</dbReference>
<reference evidence="4 5" key="1">
    <citation type="submission" date="2018-05" db="EMBL/GenBank/DDBJ databases">
        <title>Whole genome sequencing for identification of molecular markers to develop diagnostic detection tools for the regulated plant pathogen Lachnellula willkommii.</title>
        <authorList>
            <person name="Giroux E."/>
            <person name="Bilodeau G."/>
        </authorList>
    </citation>
    <scope>NUCLEOTIDE SEQUENCE [LARGE SCALE GENOMIC DNA]</scope>
    <source>
        <strain evidence="4 5">CBS 625.97</strain>
    </source>
</reference>
<protein>
    <recommendedName>
        <fullName evidence="3">Transcription factor Iwr1 domain-containing protein</fullName>
    </recommendedName>
</protein>
<feature type="region of interest" description="Disordered" evidence="2">
    <location>
        <begin position="405"/>
        <end position="452"/>
    </location>
</feature>
<sequence>MSLPPVTVHIKRKATDEPVDFLRVHELHGKRQRRATDFVFSRQAVPVPDGDTNTAPPYTAPNGARRSDEIQSVSGSLFPPQQTMVQVSPLESSRYAESAEPGTSAVKINKSTVSSSDNSSRKRPADCDELRIPLPATQVRRFHMSRTPTGTLRSTAEGQTRKQGVQPAIFIERKGSGEKPQETLGPIAAQPELPRLQKKPGLAARSQAAPGGLTGKQNPAQVLATNPLNRNVRLPSGLTMPWDVNSEQLAAEMQAYTLQEIGKNLAEAEATRTEAQLTTKDVKMKKQQSRFKPKKPALRYHERHPNEVLDVPFRMDTEDRCSDEEMDNDSEYIIDTYVRMPAEALETSEGEKNIGLLVLDSQPDIDRFYLEDSDTENHYTADYPDDEVESDDEFNRNAYLYRTHNASDLEEFDENDATYSDDEADATKYPWASRPWNKRPENRDLLNNGGTE</sequence>
<dbReference type="InterPro" id="IPR013883">
    <property type="entry name" value="TF_Iwr1_dom"/>
</dbReference>
<dbReference type="Pfam" id="PF08574">
    <property type="entry name" value="Iwr1"/>
    <property type="match status" value="1"/>
</dbReference>
<feature type="compositionally biased region" description="Polar residues" evidence="2">
    <location>
        <begin position="70"/>
        <end position="91"/>
    </location>
</feature>
<comment type="caution">
    <text evidence="4">The sequence shown here is derived from an EMBL/GenBank/DDBJ whole genome shotgun (WGS) entry which is preliminary data.</text>
</comment>
<feature type="compositionally biased region" description="Basic residues" evidence="2">
    <location>
        <begin position="283"/>
        <end position="296"/>
    </location>
</feature>
<evidence type="ECO:0000256" key="2">
    <source>
        <dbReference type="SAM" id="MobiDB-lite"/>
    </source>
</evidence>
<dbReference type="PANTHER" id="PTHR28063">
    <property type="entry name" value="RNA POLYMERASE II NUCLEAR LOCALIZATION PROTEIN IWR1"/>
    <property type="match status" value="1"/>
</dbReference>
<feature type="compositionally biased region" description="Basic and acidic residues" evidence="2">
    <location>
        <begin position="119"/>
        <end position="128"/>
    </location>
</feature>
<name>A0A7D8UQ35_9HELO</name>
<feature type="region of interest" description="Disordered" evidence="2">
    <location>
        <begin position="272"/>
        <end position="296"/>
    </location>
</feature>
<gene>
    <name evidence="4" type="ORF">LCER1_G005031</name>
</gene>
<dbReference type="OrthoDB" id="6255506at2759"/>
<evidence type="ECO:0000313" key="5">
    <source>
        <dbReference type="Proteomes" id="UP000481288"/>
    </source>
</evidence>
<feature type="region of interest" description="Disordered" evidence="2">
    <location>
        <begin position="45"/>
        <end position="128"/>
    </location>
</feature>
<dbReference type="PANTHER" id="PTHR28063:SF1">
    <property type="entry name" value="RNA POLYMERASE II NUCLEAR LOCALIZATION PROTEIN IWR1"/>
    <property type="match status" value="1"/>
</dbReference>
<proteinExistence type="inferred from homology"/>
<organism evidence="4 5">
    <name type="scientific">Lachnellula cervina</name>
    <dbReference type="NCBI Taxonomy" id="1316786"/>
    <lineage>
        <taxon>Eukaryota</taxon>
        <taxon>Fungi</taxon>
        <taxon>Dikarya</taxon>
        <taxon>Ascomycota</taxon>
        <taxon>Pezizomycotina</taxon>
        <taxon>Leotiomycetes</taxon>
        <taxon>Helotiales</taxon>
        <taxon>Lachnaceae</taxon>
        <taxon>Lachnellula</taxon>
    </lineage>
</organism>
<evidence type="ECO:0000256" key="1">
    <source>
        <dbReference type="ARBA" id="ARBA00010218"/>
    </source>
</evidence>
<comment type="similarity">
    <text evidence="1">Belongs to the IWR1/SLC7A6OS family.</text>
</comment>
<evidence type="ECO:0000259" key="3">
    <source>
        <dbReference type="Pfam" id="PF08574"/>
    </source>
</evidence>
<dbReference type="Proteomes" id="UP000481288">
    <property type="component" value="Unassembled WGS sequence"/>
</dbReference>
<dbReference type="GO" id="GO:0005737">
    <property type="term" value="C:cytoplasm"/>
    <property type="evidence" value="ECO:0007669"/>
    <property type="project" value="TreeGrafter"/>
</dbReference>